<feature type="transmembrane region" description="Helical" evidence="1">
    <location>
        <begin position="50"/>
        <end position="66"/>
    </location>
</feature>
<evidence type="ECO:0000313" key="4">
    <source>
        <dbReference type="Proteomes" id="UP000203589"/>
    </source>
</evidence>
<evidence type="ECO:0008006" key="5">
    <source>
        <dbReference type="Google" id="ProtNLM"/>
    </source>
</evidence>
<keyword evidence="2" id="KW-0732">Signal</keyword>
<keyword evidence="1" id="KW-0812">Transmembrane</keyword>
<keyword evidence="1" id="KW-0472">Membrane</keyword>
<feature type="signal peptide" evidence="2">
    <location>
        <begin position="1"/>
        <end position="34"/>
    </location>
</feature>
<sequence length="69" mass="7199">MIVGIFTEKKPKGTKMKTVLTFVAALLAAAPALAHEGGHLHPHGVESGMSLLPMAALIGVAALVAWNRR</sequence>
<evidence type="ECO:0000256" key="2">
    <source>
        <dbReference type="SAM" id="SignalP"/>
    </source>
</evidence>
<reference evidence="3 4" key="1">
    <citation type="submission" date="2017-07" db="EMBL/GenBank/DDBJ databases">
        <title>Genome Sequence of Antarctobacter heliothermus Strain SMS3 Isolated from a culture of the Diatom Skeletonema marinoi.</title>
        <authorList>
            <person name="Topel M."/>
            <person name="Pinder M.I.M."/>
            <person name="Johansson O.N."/>
            <person name="Kourtchenko O."/>
            <person name="Godhe A."/>
            <person name="Clarke A.K."/>
        </authorList>
    </citation>
    <scope>NUCLEOTIDE SEQUENCE [LARGE SCALE GENOMIC DNA]</scope>
    <source>
        <strain evidence="3 4">SMS3</strain>
    </source>
</reference>
<proteinExistence type="predicted"/>
<feature type="chain" id="PRO_5012623549" description="Peptidase M23" evidence="2">
    <location>
        <begin position="35"/>
        <end position="69"/>
    </location>
</feature>
<keyword evidence="4" id="KW-1185">Reference proteome</keyword>
<dbReference type="Proteomes" id="UP000203589">
    <property type="component" value="Chromosome"/>
</dbReference>
<gene>
    <name evidence="3" type="ORF">ANTHELSMS3_00311</name>
</gene>
<accession>A0A222DYI6</accession>
<dbReference type="AlphaFoldDB" id="A0A222DYI6"/>
<dbReference type="KEGG" id="aht:ANTHELSMS3_00311"/>
<keyword evidence="1" id="KW-1133">Transmembrane helix</keyword>
<protein>
    <recommendedName>
        <fullName evidence="5">Peptidase M23</fullName>
    </recommendedName>
</protein>
<dbReference type="EMBL" id="CP022540">
    <property type="protein sequence ID" value="ASP19035.1"/>
    <property type="molecule type" value="Genomic_DNA"/>
</dbReference>
<evidence type="ECO:0000256" key="1">
    <source>
        <dbReference type="SAM" id="Phobius"/>
    </source>
</evidence>
<name>A0A222DYI6_9RHOB</name>
<organism evidence="3 4">
    <name type="scientific">Antarctobacter heliothermus</name>
    <dbReference type="NCBI Taxonomy" id="74033"/>
    <lineage>
        <taxon>Bacteria</taxon>
        <taxon>Pseudomonadati</taxon>
        <taxon>Pseudomonadota</taxon>
        <taxon>Alphaproteobacteria</taxon>
        <taxon>Rhodobacterales</taxon>
        <taxon>Roseobacteraceae</taxon>
        <taxon>Antarctobacter</taxon>
    </lineage>
</organism>
<evidence type="ECO:0000313" key="3">
    <source>
        <dbReference type="EMBL" id="ASP19035.1"/>
    </source>
</evidence>